<feature type="domain" description="Pyrrolo-quinoline quinone repeat" evidence="4">
    <location>
        <begin position="32"/>
        <end position="627"/>
    </location>
</feature>
<dbReference type="GO" id="GO:0008876">
    <property type="term" value="F:quinoprotein glucose dehydrogenase activity"/>
    <property type="evidence" value="ECO:0007669"/>
    <property type="project" value="TreeGrafter"/>
</dbReference>
<dbReference type="EMBL" id="CP073910">
    <property type="protein sequence ID" value="QUT07347.1"/>
    <property type="molecule type" value="Genomic_DNA"/>
</dbReference>
<dbReference type="GO" id="GO:0048038">
    <property type="term" value="F:quinone binding"/>
    <property type="evidence" value="ECO:0007669"/>
    <property type="project" value="InterPro"/>
</dbReference>
<evidence type="ECO:0000313" key="5">
    <source>
        <dbReference type="EMBL" id="QUT07347.1"/>
    </source>
</evidence>
<dbReference type="RefSeq" id="WP_212610509.1">
    <property type="nucleotide sequence ID" value="NZ_CP073910.1"/>
</dbReference>
<dbReference type="InterPro" id="IPR017511">
    <property type="entry name" value="PQQ_mDH"/>
</dbReference>
<comment type="cofactor">
    <cofactor evidence="1">
        <name>pyrroloquinoline quinone</name>
        <dbReference type="ChEBI" id="CHEBI:58442"/>
    </cofactor>
</comment>
<keyword evidence="3" id="KW-0560">Oxidoreductase</keyword>
<sequence>MMILALLALYLWMPRPLPPLVIPSGEPQSSSWDDWGGSRGGDRYAPIGQIRPGNVMHLQVAWTYSSGEMKRRSAAMLTNSTVETTPILAAGSLITCTPFGRIVALDPATGREKWVHDSKIDPNFVIPNQYICRGVSQWIDNAVPAGAPCRHRIIAATVDLRMIAIDATNGRSCAGFGKDGSIKVVEAVPPRHLGELKLASPPAIVGDVAVVGSMVLDNVRAAAPRGTINGYDVRTGALLWSFEPIPQDKGPTDKDWIGDARHHAGAANMWSVMSVDSERNLVFVPTSSASPDYYGGLRPGDNRYANSIVALDGKTGKVVWHQQLVHHDIWDYDTPSQPVLVDVTRNGASVPAVIQPTKQGFIFVFDRRNGTPLFPIDEVPVPQGAVEGEWLSKTQPVPRLPKPLFNTRLRPEDAYGFTFWDRGKCRDLIAKHRYEGLFTPPSTQGTITYPAASGGANWGSASVDPGNQIMFVNSSRVASLITLIPRRKSAGSSVELSAIADVSPMDGTPYEVKREFLLSPWGAPCTPPPWGGLTAIDLKSGKTLWDVPLGTIDDKLPFKPALNWKLGTPNIGGTIVTRGGVLFVAATMDRYLRAFNMKTGAELWKAKLPAGSQSTPMTYMAGGRQFVVMATGQHMWFQTPAGDSLIAYALPTAKR</sequence>
<evidence type="ECO:0000256" key="3">
    <source>
        <dbReference type="ARBA" id="ARBA00023002"/>
    </source>
</evidence>
<dbReference type="CDD" id="cd10280">
    <property type="entry name" value="PQQ_mGDH"/>
    <property type="match status" value="1"/>
</dbReference>
<evidence type="ECO:0000256" key="2">
    <source>
        <dbReference type="ARBA" id="ARBA00008156"/>
    </source>
</evidence>
<dbReference type="PANTHER" id="PTHR32303:SF4">
    <property type="entry name" value="QUINOPROTEIN GLUCOSE DEHYDROGENASE"/>
    <property type="match status" value="1"/>
</dbReference>
<comment type="similarity">
    <text evidence="2">Belongs to the bacterial PQQ dehydrogenase family.</text>
</comment>
<dbReference type="InterPro" id="IPR002372">
    <property type="entry name" value="PQQ_rpt_dom"/>
</dbReference>
<organism evidence="5 6">
    <name type="scientific">Sphingobium phenoxybenzoativorans</name>
    <dbReference type="NCBI Taxonomy" id="1592790"/>
    <lineage>
        <taxon>Bacteria</taxon>
        <taxon>Pseudomonadati</taxon>
        <taxon>Pseudomonadota</taxon>
        <taxon>Alphaproteobacteria</taxon>
        <taxon>Sphingomonadales</taxon>
        <taxon>Sphingomonadaceae</taxon>
        <taxon>Sphingobium</taxon>
    </lineage>
</organism>
<dbReference type="SUPFAM" id="SSF50998">
    <property type="entry name" value="Quinoprotein alcohol dehydrogenase-like"/>
    <property type="match status" value="1"/>
</dbReference>
<dbReference type="InterPro" id="IPR011047">
    <property type="entry name" value="Quinoprotein_ADH-like_sf"/>
</dbReference>
<evidence type="ECO:0000259" key="4">
    <source>
        <dbReference type="Pfam" id="PF01011"/>
    </source>
</evidence>
<accession>A0A975Q3B2</accession>
<dbReference type="GO" id="GO:0016020">
    <property type="term" value="C:membrane"/>
    <property type="evidence" value="ECO:0007669"/>
    <property type="project" value="InterPro"/>
</dbReference>
<keyword evidence="6" id="KW-1185">Reference proteome</keyword>
<dbReference type="Proteomes" id="UP000681425">
    <property type="component" value="Chromosome"/>
</dbReference>
<protein>
    <submittedName>
        <fullName evidence="5">Pyrroloquinoline quinone-dependent dehydrogenase</fullName>
    </submittedName>
</protein>
<dbReference type="PANTHER" id="PTHR32303">
    <property type="entry name" value="QUINOPROTEIN ALCOHOL DEHYDROGENASE (CYTOCHROME C)"/>
    <property type="match status" value="1"/>
</dbReference>
<dbReference type="AlphaFoldDB" id="A0A975Q3B2"/>
<dbReference type="InterPro" id="IPR018391">
    <property type="entry name" value="PQQ_b-propeller_rpt"/>
</dbReference>
<reference evidence="5" key="1">
    <citation type="submission" date="2021-04" db="EMBL/GenBank/DDBJ databases">
        <title>Isolation of p-tert-butylphenol degrading bacteria Sphingobium phenoxybenzoativorans Tas13 from active sludge.</title>
        <authorList>
            <person name="Li Y."/>
        </authorList>
    </citation>
    <scope>NUCLEOTIDE SEQUENCE</scope>
    <source>
        <strain evidence="5">Tas13</strain>
    </source>
</reference>
<gene>
    <name evidence="5" type="ORF">KFK14_08080</name>
</gene>
<dbReference type="SMART" id="SM00564">
    <property type="entry name" value="PQQ"/>
    <property type="match status" value="5"/>
</dbReference>
<evidence type="ECO:0000313" key="6">
    <source>
        <dbReference type="Proteomes" id="UP000681425"/>
    </source>
</evidence>
<name>A0A975Q3B2_9SPHN</name>
<dbReference type="Gene3D" id="2.140.10.10">
    <property type="entry name" value="Quinoprotein alcohol dehydrogenase-like superfamily"/>
    <property type="match status" value="2"/>
</dbReference>
<evidence type="ECO:0000256" key="1">
    <source>
        <dbReference type="ARBA" id="ARBA00001931"/>
    </source>
</evidence>
<dbReference type="KEGG" id="spph:KFK14_08080"/>
<dbReference type="Pfam" id="PF01011">
    <property type="entry name" value="PQQ"/>
    <property type="match status" value="1"/>
</dbReference>
<proteinExistence type="inferred from homology"/>